<proteinExistence type="inferred from homology"/>
<gene>
    <name evidence="5" type="ORF">VNO78_08164</name>
</gene>
<keyword evidence="6" id="KW-1185">Reference proteome</keyword>
<evidence type="ECO:0000259" key="4">
    <source>
        <dbReference type="Pfam" id="PF16191"/>
    </source>
</evidence>
<feature type="domain" description="Ubiquitin-activating enzyme SCCH" evidence="3">
    <location>
        <begin position="214"/>
        <end position="289"/>
    </location>
</feature>
<protein>
    <submittedName>
        <fullName evidence="5">Uncharacterized protein</fullName>
    </submittedName>
</protein>
<dbReference type="AlphaFoldDB" id="A0AAN9XSC9"/>
<dbReference type="EMBL" id="JAYMYS010000002">
    <property type="protein sequence ID" value="KAK7406537.1"/>
    <property type="molecule type" value="Genomic_DNA"/>
</dbReference>
<dbReference type="Gene3D" id="1.10.10.2660">
    <property type="entry name" value="Ubiquitin-activating enzyme E1, SCCH domain"/>
    <property type="match status" value="1"/>
</dbReference>
<evidence type="ECO:0000256" key="2">
    <source>
        <dbReference type="ARBA" id="ARBA00005673"/>
    </source>
</evidence>
<evidence type="ECO:0000256" key="1">
    <source>
        <dbReference type="ARBA" id="ARBA00004906"/>
    </source>
</evidence>
<dbReference type="Pfam" id="PF10585">
    <property type="entry name" value="UBA_E1_SCCH"/>
    <property type="match status" value="1"/>
</dbReference>
<dbReference type="InterPro" id="IPR019572">
    <property type="entry name" value="UBA_E1_SCCH"/>
</dbReference>
<dbReference type="Proteomes" id="UP001386955">
    <property type="component" value="Unassembled WGS sequence"/>
</dbReference>
<accession>A0AAN9XSC9</accession>
<dbReference type="GO" id="GO:0008641">
    <property type="term" value="F:ubiquitin-like modifier activating enzyme activity"/>
    <property type="evidence" value="ECO:0007669"/>
    <property type="project" value="InterPro"/>
</dbReference>
<evidence type="ECO:0000313" key="5">
    <source>
        <dbReference type="EMBL" id="KAK7406537.1"/>
    </source>
</evidence>
<sequence>MASRESNPPDMDEDLHSPQLAVFGQEAMPGSLALTFLSEGCRVLAWRSCVILHDVGTVELWDLSNTFVLSDNDVGKNRATMHGLGFGMGDLVVFSGIHDGVVIEVKQPRILNFKPLREAITGPGNFLKSDPSKPDDRSRLFHVVFQVMDKFISELSRFPIAGSEDDAQKLISVASTINDSFGDIGEIRRHSGTLPLLPGRIKDCHYRTTLTIVLTWSRSEFEGLLKKTPVEVNAYLSDPSAYTNAVRIIGDAKARAAKLERVLECLEREKCENFEDCITWARGNYLLFYGKKHLVSQSRGKNPRKGSEALERVTMIGVVAFVNDRMKLEEVDEVDRVNDLIIKLERLMI</sequence>
<comment type="pathway">
    <text evidence="1">Protein modification; protein ubiquitination.</text>
</comment>
<dbReference type="Pfam" id="PF16191">
    <property type="entry name" value="E1_4HB"/>
    <property type="match status" value="1"/>
</dbReference>
<comment type="caution">
    <text evidence="5">The sequence shown here is derived from an EMBL/GenBank/DDBJ whole genome shotgun (WGS) entry which is preliminary data.</text>
</comment>
<dbReference type="InterPro" id="IPR042063">
    <property type="entry name" value="Ubi_acti_E1_SCCH"/>
</dbReference>
<dbReference type="InterPro" id="IPR032420">
    <property type="entry name" value="E1_4HB"/>
</dbReference>
<dbReference type="SUPFAM" id="SSF69572">
    <property type="entry name" value="Activating enzymes of the ubiquitin-like proteins"/>
    <property type="match status" value="1"/>
</dbReference>
<evidence type="ECO:0000259" key="3">
    <source>
        <dbReference type="Pfam" id="PF10585"/>
    </source>
</evidence>
<name>A0AAN9XSC9_PSOTE</name>
<dbReference type="InterPro" id="IPR035985">
    <property type="entry name" value="Ubiquitin-activating_enz"/>
</dbReference>
<evidence type="ECO:0000313" key="6">
    <source>
        <dbReference type="Proteomes" id="UP001386955"/>
    </source>
</evidence>
<comment type="similarity">
    <text evidence="2">Belongs to the ubiquitin-activating E1 family.</text>
</comment>
<feature type="domain" description="Ubiquitin-activating enzyme E1 four-helix bundle" evidence="4">
    <location>
        <begin position="107"/>
        <end position="178"/>
    </location>
</feature>
<reference evidence="5 6" key="1">
    <citation type="submission" date="2024-01" db="EMBL/GenBank/DDBJ databases">
        <title>The genomes of 5 underutilized Papilionoideae crops provide insights into root nodulation and disease resistanc.</title>
        <authorList>
            <person name="Jiang F."/>
        </authorList>
    </citation>
    <scope>NUCLEOTIDE SEQUENCE [LARGE SCALE GENOMIC DNA]</scope>
    <source>
        <strain evidence="5">DUOXIRENSHENG_FW03</strain>
        <tissue evidence="5">Leaves</tissue>
    </source>
</reference>
<dbReference type="Gene3D" id="3.40.50.12550">
    <property type="entry name" value="Ubiquitin-activating enzyme E1, inactive adenylation domain, subdomain 2"/>
    <property type="match status" value="1"/>
</dbReference>
<organism evidence="5 6">
    <name type="scientific">Psophocarpus tetragonolobus</name>
    <name type="common">Winged bean</name>
    <name type="synonym">Dolichos tetragonolobus</name>
    <dbReference type="NCBI Taxonomy" id="3891"/>
    <lineage>
        <taxon>Eukaryota</taxon>
        <taxon>Viridiplantae</taxon>
        <taxon>Streptophyta</taxon>
        <taxon>Embryophyta</taxon>
        <taxon>Tracheophyta</taxon>
        <taxon>Spermatophyta</taxon>
        <taxon>Magnoliopsida</taxon>
        <taxon>eudicotyledons</taxon>
        <taxon>Gunneridae</taxon>
        <taxon>Pentapetalae</taxon>
        <taxon>rosids</taxon>
        <taxon>fabids</taxon>
        <taxon>Fabales</taxon>
        <taxon>Fabaceae</taxon>
        <taxon>Papilionoideae</taxon>
        <taxon>50 kb inversion clade</taxon>
        <taxon>NPAAA clade</taxon>
        <taxon>indigoferoid/millettioid clade</taxon>
        <taxon>Phaseoleae</taxon>
        <taxon>Psophocarpus</taxon>
    </lineage>
</organism>